<evidence type="ECO:0000313" key="1">
    <source>
        <dbReference type="EMBL" id="USW52179.1"/>
    </source>
</evidence>
<dbReference type="PRINTS" id="PR00081">
    <property type="entry name" value="GDHRDH"/>
</dbReference>
<dbReference type="Proteomes" id="UP001056384">
    <property type="component" value="Chromosome 4"/>
</dbReference>
<dbReference type="InterPro" id="IPR036291">
    <property type="entry name" value="NAD(P)-bd_dom_sf"/>
</dbReference>
<dbReference type="SUPFAM" id="SSF51735">
    <property type="entry name" value="NAD(P)-binding Rossmann-fold domains"/>
    <property type="match status" value="1"/>
</dbReference>
<dbReference type="CDD" id="cd05325">
    <property type="entry name" value="carb_red_sniffer_like_SDR_c"/>
    <property type="match status" value="1"/>
</dbReference>
<dbReference type="GO" id="GO:0016616">
    <property type="term" value="F:oxidoreductase activity, acting on the CH-OH group of donors, NAD or NADP as acceptor"/>
    <property type="evidence" value="ECO:0007669"/>
    <property type="project" value="TreeGrafter"/>
</dbReference>
<proteinExistence type="predicted"/>
<protein>
    <submittedName>
        <fullName evidence="1">Short-chain dehydrogenase/reductase SDR, NAD(P)-binding domain superfamily</fullName>
    </submittedName>
</protein>
<dbReference type="Pfam" id="PF00106">
    <property type="entry name" value="adh_short"/>
    <property type="match status" value="1"/>
</dbReference>
<organism evidence="1 2">
    <name type="scientific">Septoria linicola</name>
    <dbReference type="NCBI Taxonomy" id="215465"/>
    <lineage>
        <taxon>Eukaryota</taxon>
        <taxon>Fungi</taxon>
        <taxon>Dikarya</taxon>
        <taxon>Ascomycota</taxon>
        <taxon>Pezizomycotina</taxon>
        <taxon>Dothideomycetes</taxon>
        <taxon>Dothideomycetidae</taxon>
        <taxon>Mycosphaerellales</taxon>
        <taxon>Mycosphaerellaceae</taxon>
        <taxon>Septoria</taxon>
    </lineage>
</organism>
<dbReference type="PANTHER" id="PTHR45458:SF1">
    <property type="entry name" value="SHORT CHAIN DEHYDROGENASE"/>
    <property type="match status" value="1"/>
</dbReference>
<dbReference type="OrthoDB" id="5296at2759"/>
<name>A0A9Q9APP9_9PEZI</name>
<dbReference type="PANTHER" id="PTHR45458">
    <property type="entry name" value="SHORT-CHAIN DEHYDROGENASE/REDUCTASE SDR"/>
    <property type="match status" value="1"/>
</dbReference>
<dbReference type="AlphaFoldDB" id="A0A9Q9APP9"/>
<accession>A0A9Q9APP9</accession>
<sequence>MPTAVITGCNSGIGHATAQILKGEGYHIYALDVVVGDKLKALEGTNIHISEADVTNPDSIARFRKTIGDTPIDVLLNVAGEFMPDPTSDTLETVSLSTIQKSFAINACGPLLLTQALLSNILSAPVPRRVAVVSSRIGSIADNSSGGMYAYRASKCAVNCFFKTLAVELRDKVVVVTMLHPGFTNTNLDADIGKVPGVVEPEVSAAGLWKVVKGTELAKTGKVWHRDGYELPW</sequence>
<dbReference type="Gene3D" id="3.40.50.720">
    <property type="entry name" value="NAD(P)-binding Rossmann-like Domain"/>
    <property type="match status" value="1"/>
</dbReference>
<dbReference type="InterPro" id="IPR052184">
    <property type="entry name" value="SDR_enzymes"/>
</dbReference>
<gene>
    <name evidence="1" type="ORF">Slin15195_G054980</name>
</gene>
<reference evidence="1" key="1">
    <citation type="submission" date="2022-06" db="EMBL/GenBank/DDBJ databases">
        <title>Complete genome sequences of two strains of the flax pathogen Septoria linicola.</title>
        <authorList>
            <person name="Lapalu N."/>
            <person name="Simon A."/>
            <person name="Demenou B."/>
            <person name="Paumier D."/>
            <person name="Guillot M.-P."/>
            <person name="Gout L."/>
            <person name="Valade R."/>
        </authorList>
    </citation>
    <scope>NUCLEOTIDE SEQUENCE</scope>
    <source>
        <strain evidence="1">SE15195</strain>
    </source>
</reference>
<dbReference type="EMBL" id="CP099421">
    <property type="protein sequence ID" value="USW52179.1"/>
    <property type="molecule type" value="Genomic_DNA"/>
</dbReference>
<dbReference type="InterPro" id="IPR002347">
    <property type="entry name" value="SDR_fam"/>
</dbReference>
<keyword evidence="2" id="KW-1185">Reference proteome</keyword>
<evidence type="ECO:0000313" key="2">
    <source>
        <dbReference type="Proteomes" id="UP001056384"/>
    </source>
</evidence>